<reference evidence="1 2" key="1">
    <citation type="submission" date="2024-09" db="EMBL/GenBank/DDBJ databases">
        <title>Chromosome-scale assembly of Riccia sorocarpa.</title>
        <authorList>
            <person name="Paukszto L."/>
        </authorList>
    </citation>
    <scope>NUCLEOTIDE SEQUENCE [LARGE SCALE GENOMIC DNA]</scope>
    <source>
        <strain evidence="1">LP-2024</strain>
        <tissue evidence="1">Aerial parts of the thallus</tissue>
    </source>
</reference>
<accession>A0ABD3HKW7</accession>
<sequence length="440" mass="50464">MSGCRRCKVRTGWHVTPGRGVDGMTVLADNRLQFRYRPPRKTAKELQNVVARLAQSQTATQKRSISKETGVASDSVAWQFHEMYGFDSSRDLTYDVMHELALSMFKKYTEILKRDVENNPVQRAQFMEVLTELTKKRSKVLKGRWPSDPFTRLGYFKGEEYSKFVLYCIPNILHVCNYSTDSVIAQLGRLVFEVGRLFYISSSSEQGWTIQTLERFCLLMASWRIRGEDALGATSSILDHVVGAGELLDDIYRHGPSHVYWCYTFERMVAQYNKVKPNGRNMESTFVARYACTFFNDCCTAIWKDDDGLLPTSRLRPMLQQYIVGSTSNLQLKEMLERNIVVVPNQSLAKCICDALELDKNQLSQRCLATYDRGIGVGTRRSRRCEAERCHILYLRKFWAGLIGMLPDAVQISSRLTRLKSVMVRGVLYRSGDYVLVSSR</sequence>
<evidence type="ECO:0000313" key="2">
    <source>
        <dbReference type="Proteomes" id="UP001633002"/>
    </source>
</evidence>
<comment type="caution">
    <text evidence="1">The sequence shown here is derived from an EMBL/GenBank/DDBJ whole genome shotgun (WGS) entry which is preliminary data.</text>
</comment>
<dbReference type="EMBL" id="JBJQOH010000003">
    <property type="protein sequence ID" value="KAL3691476.1"/>
    <property type="molecule type" value="Genomic_DNA"/>
</dbReference>
<dbReference type="AlphaFoldDB" id="A0ABD3HKW7"/>
<gene>
    <name evidence="1" type="ORF">R1sor_005127</name>
</gene>
<evidence type="ECO:0000313" key="1">
    <source>
        <dbReference type="EMBL" id="KAL3691476.1"/>
    </source>
</evidence>
<dbReference type="Proteomes" id="UP001633002">
    <property type="component" value="Unassembled WGS sequence"/>
</dbReference>
<keyword evidence="2" id="KW-1185">Reference proteome</keyword>
<name>A0ABD3HKW7_9MARC</name>
<organism evidence="1 2">
    <name type="scientific">Riccia sorocarpa</name>
    <dbReference type="NCBI Taxonomy" id="122646"/>
    <lineage>
        <taxon>Eukaryota</taxon>
        <taxon>Viridiplantae</taxon>
        <taxon>Streptophyta</taxon>
        <taxon>Embryophyta</taxon>
        <taxon>Marchantiophyta</taxon>
        <taxon>Marchantiopsida</taxon>
        <taxon>Marchantiidae</taxon>
        <taxon>Marchantiales</taxon>
        <taxon>Ricciaceae</taxon>
        <taxon>Riccia</taxon>
    </lineage>
</organism>
<protein>
    <submittedName>
        <fullName evidence="1">Uncharacterized protein</fullName>
    </submittedName>
</protein>
<proteinExistence type="predicted"/>